<dbReference type="CDD" id="cd04096">
    <property type="entry name" value="eEF2_snRNP_like_C"/>
    <property type="match status" value="1"/>
</dbReference>
<dbReference type="Pfam" id="PF00009">
    <property type="entry name" value="GTP_EFTU"/>
    <property type="match status" value="1"/>
</dbReference>
<dbReference type="InterPro" id="IPR056752">
    <property type="entry name" value="EFL1"/>
</dbReference>
<evidence type="ECO:0000313" key="7">
    <source>
        <dbReference type="EMBL" id="PAV67712.1"/>
    </source>
</evidence>
<accession>A0A2A2K1G0</accession>
<keyword evidence="8" id="KW-1185">Reference proteome</keyword>
<dbReference type="Gene3D" id="2.40.30.10">
    <property type="entry name" value="Translation factors"/>
    <property type="match status" value="1"/>
</dbReference>
<proteinExistence type="predicted"/>
<dbReference type="Proteomes" id="UP000218231">
    <property type="component" value="Unassembled WGS sequence"/>
</dbReference>
<dbReference type="FunFam" id="3.30.70.870:FF:000002">
    <property type="entry name" value="Translation elongation factor 2"/>
    <property type="match status" value="1"/>
</dbReference>
<keyword evidence="3" id="KW-0378">Hydrolase</keyword>
<gene>
    <name evidence="7" type="ORF">WR25_04224</name>
</gene>
<dbReference type="GO" id="GO:0005829">
    <property type="term" value="C:cytosol"/>
    <property type="evidence" value="ECO:0007669"/>
    <property type="project" value="TreeGrafter"/>
</dbReference>
<keyword evidence="4" id="KW-0342">GTP-binding</keyword>
<dbReference type="GO" id="GO:0042256">
    <property type="term" value="P:cytosolic ribosome assembly"/>
    <property type="evidence" value="ECO:0007669"/>
    <property type="project" value="TreeGrafter"/>
</dbReference>
<dbReference type="PROSITE" id="PS51722">
    <property type="entry name" value="G_TR_2"/>
    <property type="match status" value="1"/>
</dbReference>
<organism evidence="7 8">
    <name type="scientific">Diploscapter pachys</name>
    <dbReference type="NCBI Taxonomy" id="2018661"/>
    <lineage>
        <taxon>Eukaryota</taxon>
        <taxon>Metazoa</taxon>
        <taxon>Ecdysozoa</taxon>
        <taxon>Nematoda</taxon>
        <taxon>Chromadorea</taxon>
        <taxon>Rhabditida</taxon>
        <taxon>Rhabditina</taxon>
        <taxon>Rhabditomorpha</taxon>
        <taxon>Rhabditoidea</taxon>
        <taxon>Rhabditidae</taxon>
        <taxon>Diploscapter</taxon>
    </lineage>
</organism>
<dbReference type="CDD" id="cd01681">
    <property type="entry name" value="aeEF2_snRNP_like_IV"/>
    <property type="match status" value="1"/>
</dbReference>
<dbReference type="AlphaFoldDB" id="A0A2A2K1G0"/>
<dbReference type="FunFam" id="3.40.50.300:FF:001718">
    <property type="entry name" value="Elongation factor Tu, putative"/>
    <property type="match status" value="1"/>
</dbReference>
<dbReference type="PANTHER" id="PTHR42908">
    <property type="entry name" value="TRANSLATION ELONGATION FACTOR-RELATED"/>
    <property type="match status" value="1"/>
</dbReference>
<keyword evidence="1" id="KW-0690">Ribosome biogenesis</keyword>
<dbReference type="GO" id="GO:0043022">
    <property type="term" value="F:ribosome binding"/>
    <property type="evidence" value="ECO:0007669"/>
    <property type="project" value="TreeGrafter"/>
</dbReference>
<dbReference type="Gene3D" id="3.30.230.10">
    <property type="match status" value="1"/>
</dbReference>
<dbReference type="GO" id="GO:0005525">
    <property type="term" value="F:GTP binding"/>
    <property type="evidence" value="ECO:0007669"/>
    <property type="project" value="UniProtKB-KW"/>
</dbReference>
<dbReference type="Gene3D" id="3.30.70.870">
    <property type="entry name" value="Elongation Factor G (Translational Gtpase), domain 3"/>
    <property type="match status" value="1"/>
</dbReference>
<dbReference type="SUPFAM" id="SSF54980">
    <property type="entry name" value="EF-G C-terminal domain-like"/>
    <property type="match status" value="2"/>
</dbReference>
<dbReference type="STRING" id="2018661.A0A2A2K1G0"/>
<dbReference type="InterPro" id="IPR009000">
    <property type="entry name" value="Transl_B-barrel_sf"/>
</dbReference>
<dbReference type="InterPro" id="IPR005225">
    <property type="entry name" value="Small_GTP-bd"/>
</dbReference>
<dbReference type="EMBL" id="LIAE01009884">
    <property type="protein sequence ID" value="PAV67712.1"/>
    <property type="molecule type" value="Genomic_DNA"/>
</dbReference>
<dbReference type="InterPro" id="IPR000795">
    <property type="entry name" value="T_Tr_GTP-bd_dom"/>
</dbReference>
<dbReference type="SUPFAM" id="SSF54211">
    <property type="entry name" value="Ribosomal protein S5 domain 2-like"/>
    <property type="match status" value="1"/>
</dbReference>
<reference evidence="7 8" key="1">
    <citation type="journal article" date="2017" name="Curr. Biol.">
        <title>Genome architecture and evolution of a unichromosomal asexual nematode.</title>
        <authorList>
            <person name="Fradin H."/>
            <person name="Zegar C."/>
            <person name="Gutwein M."/>
            <person name="Lucas J."/>
            <person name="Kovtun M."/>
            <person name="Corcoran D."/>
            <person name="Baugh L.R."/>
            <person name="Kiontke K."/>
            <person name="Gunsalus K."/>
            <person name="Fitch D.H."/>
            <person name="Piano F."/>
        </authorList>
    </citation>
    <scope>NUCLEOTIDE SEQUENCE [LARGE SCALE GENOMIC DNA]</scope>
    <source>
        <strain evidence="7">PF1309</strain>
    </source>
</reference>
<dbReference type="Gene3D" id="3.40.50.300">
    <property type="entry name" value="P-loop containing nucleotide triphosphate hydrolases"/>
    <property type="match status" value="1"/>
</dbReference>
<evidence type="ECO:0000256" key="3">
    <source>
        <dbReference type="ARBA" id="ARBA00022801"/>
    </source>
</evidence>
<dbReference type="NCBIfam" id="TIGR00231">
    <property type="entry name" value="small_GTP"/>
    <property type="match status" value="1"/>
</dbReference>
<dbReference type="SMART" id="SM00838">
    <property type="entry name" value="EFG_C"/>
    <property type="match status" value="1"/>
</dbReference>
<dbReference type="InterPro" id="IPR014721">
    <property type="entry name" value="Ribsml_uS5_D2-typ_fold_subgr"/>
</dbReference>
<dbReference type="Pfam" id="PF25118">
    <property type="entry name" value="EFL1"/>
    <property type="match status" value="1"/>
</dbReference>
<evidence type="ECO:0000256" key="5">
    <source>
        <dbReference type="ARBA" id="ARBA00081809"/>
    </source>
</evidence>
<dbReference type="InterPro" id="IPR020568">
    <property type="entry name" value="Ribosomal_Su5_D2-typ_SF"/>
</dbReference>
<evidence type="ECO:0000256" key="2">
    <source>
        <dbReference type="ARBA" id="ARBA00022741"/>
    </source>
</evidence>
<dbReference type="PANTHER" id="PTHR42908:SF3">
    <property type="entry name" value="ELONGATION FACTOR-LIKE GTPASE 1"/>
    <property type="match status" value="1"/>
</dbReference>
<dbReference type="InterPro" id="IPR000640">
    <property type="entry name" value="EFG_V-like"/>
</dbReference>
<evidence type="ECO:0000256" key="1">
    <source>
        <dbReference type="ARBA" id="ARBA00022517"/>
    </source>
</evidence>
<evidence type="ECO:0000259" key="6">
    <source>
        <dbReference type="PROSITE" id="PS51722"/>
    </source>
</evidence>
<dbReference type="PRINTS" id="PR00315">
    <property type="entry name" value="ELONGATNFCT"/>
</dbReference>
<comment type="caution">
    <text evidence="7">The sequence shown here is derived from an EMBL/GenBank/DDBJ whole genome shotgun (WGS) entry which is preliminary data.</text>
</comment>
<dbReference type="SUPFAM" id="SSF50447">
    <property type="entry name" value="Translation proteins"/>
    <property type="match status" value="1"/>
</dbReference>
<dbReference type="GO" id="GO:0003924">
    <property type="term" value="F:GTPase activity"/>
    <property type="evidence" value="ECO:0007669"/>
    <property type="project" value="InterPro"/>
</dbReference>
<evidence type="ECO:0000256" key="4">
    <source>
        <dbReference type="ARBA" id="ARBA00023134"/>
    </source>
</evidence>
<dbReference type="Pfam" id="PF00679">
    <property type="entry name" value="EFG_C"/>
    <property type="match status" value="1"/>
</dbReference>
<dbReference type="SUPFAM" id="SSF52540">
    <property type="entry name" value="P-loop containing nucleoside triphosphate hydrolases"/>
    <property type="match status" value="1"/>
</dbReference>
<dbReference type="Gene3D" id="3.30.70.240">
    <property type="match status" value="1"/>
</dbReference>
<dbReference type="GO" id="GO:1990904">
    <property type="term" value="C:ribonucleoprotein complex"/>
    <property type="evidence" value="ECO:0007669"/>
    <property type="project" value="TreeGrafter"/>
</dbReference>
<protein>
    <recommendedName>
        <fullName evidence="5">Elongation factor-like 1</fullName>
    </recommendedName>
</protein>
<keyword evidence="2" id="KW-0547">Nucleotide-binding</keyword>
<dbReference type="InterPro" id="IPR027417">
    <property type="entry name" value="P-loop_NTPase"/>
</dbReference>
<dbReference type="InterPro" id="IPR035647">
    <property type="entry name" value="EFG_III/V"/>
</dbReference>
<feature type="domain" description="Tr-type G" evidence="6">
    <location>
        <begin position="18"/>
        <end position="235"/>
    </location>
</feature>
<dbReference type="OrthoDB" id="364892at2759"/>
<dbReference type="FunFam" id="3.30.70.240:FF:000006">
    <property type="entry name" value="Elongation factor like GTPase 1"/>
    <property type="match status" value="1"/>
</dbReference>
<name>A0A2A2K1G0_9BILA</name>
<sequence length="898" mass="100114">MTTLDDQLFEAMSSKPPDQIRNICLIAHVDHGKTSYADSLVSSNAIISARMAGKLRYLDSREDEQTRGITMKSSGISLLCEPLLINLIDSPGHVDFSGEVTSALLLSDVALLLVDIVEGICSQTEALLRQAITNGQTIILVINKLDRLRIEFKMNAQEAYTFIQRLLEAVNSCVSQIITGLILEDDSWGNIEEVEEEMHFDPAKGNVIFSSAVHAYAFSMDDFAEIYAPKLNLNKSELAKSLFGDFFLHGGKITPDAVSKGKKTLFEQLVLEPLWMLHDCGLVNEDLGKLTELAGKLGLKIKSRRVNEAFDEMMRVWLPLPKATFRAIARAPSARTAFQRHHRIEHLVGKRESHPLKETILSCSPDKMTLLFVAKFIRVDEKKLAIVRMLSGKIKQGDELYILGKKQRNLDENAESSLPKTTIKCVFGLRGREANRLTGATAGVICAIEADSLILNCTLCSEPCSEGLNLGRELGEPLVRVSVSTKELERLSELKEALKNLVVLDPSLRVLELETGELAMVTAGEVHLQKCLKDLEDLGFEDLEVSSPIVPFLETLVPDSSLTQQQIQDQITECRTKGDALVIRLRIVPLPIEIVNLLEKNTETLRNQRKNQHDDESWIEFKSKLQTTCTENLPKMKGSWWYKKSKEEINELIERIWSFGPDRARSTILFNGMSSYQRKPIWTKSGEGEFRLFDQAIVAGFELFASAGPLCNEVMRGVGVIVEEWTVADENDSTIGGQLMSAMKATCTAAAGKLALRLVAAMYKCTVTTSSQALGKCHAVLAQRKAKVLSEDINEATGLFEVVTLLPVVESFSFCEQLRKSTSGLASAQLHFSHWQIIDEDPYWTPSTLEEIEEFGMKGDSPNHARGYMDAVRRRKGLPTQDLIVISAEKQRNLKKNK</sequence>
<evidence type="ECO:0000313" key="8">
    <source>
        <dbReference type="Proteomes" id="UP000218231"/>
    </source>
</evidence>